<dbReference type="KEGG" id="mpt:Mpe_A3088"/>
<dbReference type="EMBL" id="CP000555">
    <property type="protein sequence ID" value="ABM96041.1"/>
    <property type="molecule type" value="Genomic_DNA"/>
</dbReference>
<dbReference type="STRING" id="420662.Mpe_A3088"/>
<evidence type="ECO:0000256" key="1">
    <source>
        <dbReference type="SAM" id="MobiDB-lite"/>
    </source>
</evidence>
<reference evidence="2 3" key="1">
    <citation type="journal article" date="2007" name="J. Bacteriol.">
        <title>Whole-genome analysis of the methyl tert-butyl ether-degrading beta-proteobacterium Methylibium petroleiphilum PM1.</title>
        <authorList>
            <person name="Kane S.R."/>
            <person name="Chakicherla A.Y."/>
            <person name="Chain P.S.G."/>
            <person name="Schmidt R."/>
            <person name="Shin M.W."/>
            <person name="Legler T.C."/>
            <person name="Scow K.M."/>
            <person name="Larimer F.W."/>
            <person name="Lucas S.M."/>
            <person name="Richardson P.M."/>
            <person name="Hristova K.R."/>
        </authorList>
    </citation>
    <scope>NUCLEOTIDE SEQUENCE [LARGE SCALE GENOMIC DNA]</scope>
    <source>
        <strain evidence="3">ATCC BAA-1232 / LMG 22953 / PM1</strain>
    </source>
</reference>
<organism evidence="2 3">
    <name type="scientific">Methylibium petroleiphilum (strain ATCC BAA-1232 / LMG 22953 / PM1)</name>
    <dbReference type="NCBI Taxonomy" id="420662"/>
    <lineage>
        <taxon>Bacteria</taxon>
        <taxon>Pseudomonadati</taxon>
        <taxon>Pseudomonadota</taxon>
        <taxon>Betaproteobacteria</taxon>
        <taxon>Burkholderiales</taxon>
        <taxon>Sphaerotilaceae</taxon>
        <taxon>Methylibium</taxon>
    </lineage>
</organism>
<gene>
    <name evidence="2" type="ordered locus">Mpe_A3088</name>
</gene>
<accession>A2SKF2</accession>
<name>A2SKF2_METPP</name>
<dbReference type="HOGENOM" id="CLU_1164783_0_0_4"/>
<dbReference type="RefSeq" id="WP_011830664.1">
    <property type="nucleotide sequence ID" value="NC_008825.1"/>
</dbReference>
<protein>
    <submittedName>
        <fullName evidence="2">Uncharacterized protein</fullName>
    </submittedName>
</protein>
<proteinExistence type="predicted"/>
<evidence type="ECO:0000313" key="3">
    <source>
        <dbReference type="Proteomes" id="UP000000366"/>
    </source>
</evidence>
<evidence type="ECO:0000313" key="2">
    <source>
        <dbReference type="EMBL" id="ABM96041.1"/>
    </source>
</evidence>
<feature type="region of interest" description="Disordered" evidence="1">
    <location>
        <begin position="89"/>
        <end position="113"/>
    </location>
</feature>
<sequence>MSGGASTMASRDNDPVTVRRALAHALAEYLEAPRVRDAVMLWCQQFQGRGALFLGLSRYCRQIADGFGLAGKEAELHLRIFRALQSDPRRLPDDPLSSQPFESTEPGSLPPGSVAPVAPRLGEGVAALQAFFAAIEAQLSRDLPVGLTPARVRRALIRHAASLPRPQQHAASLWWSGQVSTLDGDWPAGGHGTLLINVMYVALAELLGPVRADACFTQAVDRLEASGVPALTGIRRYL</sequence>
<feature type="compositionally biased region" description="Polar residues" evidence="1">
    <location>
        <begin position="96"/>
        <end position="106"/>
    </location>
</feature>
<keyword evidence="3" id="KW-1185">Reference proteome</keyword>
<dbReference type="Proteomes" id="UP000000366">
    <property type="component" value="Chromosome"/>
</dbReference>
<dbReference type="AlphaFoldDB" id="A2SKF2"/>